<reference evidence="2 3" key="1">
    <citation type="submission" date="2022-12" db="EMBL/GenBank/DDBJ databases">
        <title>Chromosome-scale assembly of the Ensete ventricosum genome.</title>
        <authorList>
            <person name="Dussert Y."/>
            <person name="Stocks J."/>
            <person name="Wendawek A."/>
            <person name="Woldeyes F."/>
            <person name="Nichols R.A."/>
            <person name="Borrell J.S."/>
        </authorList>
    </citation>
    <scope>NUCLEOTIDE SEQUENCE [LARGE SCALE GENOMIC DNA]</scope>
    <source>
        <strain evidence="3">cv. Maze</strain>
        <tissue evidence="2">Seeds</tissue>
    </source>
</reference>
<accession>A0AAV8RNE9</accession>
<dbReference type="AlphaFoldDB" id="A0AAV8RNE9"/>
<keyword evidence="3" id="KW-1185">Reference proteome</keyword>
<feature type="compositionally biased region" description="Basic and acidic residues" evidence="1">
    <location>
        <begin position="43"/>
        <end position="66"/>
    </location>
</feature>
<gene>
    <name evidence="2" type="ORF">OPV22_006590</name>
</gene>
<proteinExistence type="predicted"/>
<dbReference type="Proteomes" id="UP001222027">
    <property type="component" value="Unassembled WGS sequence"/>
</dbReference>
<comment type="caution">
    <text evidence="2">The sequence shown here is derived from an EMBL/GenBank/DDBJ whole genome shotgun (WGS) entry which is preliminary data.</text>
</comment>
<feature type="region of interest" description="Disordered" evidence="1">
    <location>
        <begin position="1"/>
        <end position="66"/>
    </location>
</feature>
<organism evidence="2 3">
    <name type="scientific">Ensete ventricosum</name>
    <name type="common">Abyssinian banana</name>
    <name type="synonym">Musa ensete</name>
    <dbReference type="NCBI Taxonomy" id="4639"/>
    <lineage>
        <taxon>Eukaryota</taxon>
        <taxon>Viridiplantae</taxon>
        <taxon>Streptophyta</taxon>
        <taxon>Embryophyta</taxon>
        <taxon>Tracheophyta</taxon>
        <taxon>Spermatophyta</taxon>
        <taxon>Magnoliopsida</taxon>
        <taxon>Liliopsida</taxon>
        <taxon>Zingiberales</taxon>
        <taxon>Musaceae</taxon>
        <taxon>Ensete</taxon>
    </lineage>
</organism>
<protein>
    <submittedName>
        <fullName evidence="2">Uncharacterized protein</fullName>
    </submittedName>
</protein>
<evidence type="ECO:0000256" key="1">
    <source>
        <dbReference type="SAM" id="MobiDB-lite"/>
    </source>
</evidence>
<evidence type="ECO:0000313" key="2">
    <source>
        <dbReference type="EMBL" id="KAJ8505704.1"/>
    </source>
</evidence>
<evidence type="ECO:0000313" key="3">
    <source>
        <dbReference type="Proteomes" id="UP001222027"/>
    </source>
</evidence>
<dbReference type="EMBL" id="JAQQAF010000002">
    <property type="protein sequence ID" value="KAJ8505704.1"/>
    <property type="molecule type" value="Genomic_DNA"/>
</dbReference>
<name>A0AAV8RNE9_ENSVE</name>
<sequence length="66" mass="7273">MSFSHLSERPTSPKRATKGGRSTAAVGGDDEDKDAVNTAKLLQKKESEKRKGALDRENKADLWDSR</sequence>